<accession>A0A401U2W4</accession>
<dbReference type="Proteomes" id="UP000287033">
    <property type="component" value="Unassembled WGS sequence"/>
</dbReference>
<organism evidence="1 2">
    <name type="scientific">Chiloscyllium punctatum</name>
    <name type="common">Brownbanded bambooshark</name>
    <name type="synonym">Hemiscyllium punctatum</name>
    <dbReference type="NCBI Taxonomy" id="137246"/>
    <lineage>
        <taxon>Eukaryota</taxon>
        <taxon>Metazoa</taxon>
        <taxon>Chordata</taxon>
        <taxon>Craniata</taxon>
        <taxon>Vertebrata</taxon>
        <taxon>Chondrichthyes</taxon>
        <taxon>Elasmobranchii</taxon>
        <taxon>Galeomorphii</taxon>
        <taxon>Galeoidea</taxon>
        <taxon>Orectolobiformes</taxon>
        <taxon>Hemiscylliidae</taxon>
        <taxon>Chiloscyllium</taxon>
    </lineage>
</organism>
<feature type="non-terminal residue" evidence="1">
    <location>
        <position position="1"/>
    </location>
</feature>
<reference evidence="1 2" key="1">
    <citation type="journal article" date="2018" name="Nat. Ecol. Evol.">
        <title>Shark genomes provide insights into elasmobranch evolution and the origin of vertebrates.</title>
        <authorList>
            <person name="Hara Y"/>
            <person name="Yamaguchi K"/>
            <person name="Onimaru K"/>
            <person name="Kadota M"/>
            <person name="Koyanagi M"/>
            <person name="Keeley SD"/>
            <person name="Tatsumi K"/>
            <person name="Tanaka K"/>
            <person name="Motone F"/>
            <person name="Kageyama Y"/>
            <person name="Nozu R"/>
            <person name="Adachi N"/>
            <person name="Nishimura O"/>
            <person name="Nakagawa R"/>
            <person name="Tanegashima C"/>
            <person name="Kiyatake I"/>
            <person name="Matsumoto R"/>
            <person name="Murakumo K"/>
            <person name="Nishida K"/>
            <person name="Terakita A"/>
            <person name="Kuratani S"/>
            <person name="Sato K"/>
            <person name="Hyodo S Kuraku.S."/>
        </authorList>
    </citation>
    <scope>NUCLEOTIDE SEQUENCE [LARGE SCALE GENOMIC DNA]</scope>
</reference>
<dbReference type="AlphaFoldDB" id="A0A401U2W4"/>
<evidence type="ECO:0000313" key="1">
    <source>
        <dbReference type="EMBL" id="GCC49225.1"/>
    </source>
</evidence>
<keyword evidence="2" id="KW-1185">Reference proteome</keyword>
<dbReference type="EMBL" id="BEZZ01269522">
    <property type="protein sequence ID" value="GCC49225.1"/>
    <property type="molecule type" value="Genomic_DNA"/>
</dbReference>
<sequence>DLGTVICRGAVSRDLDIVVKARLRISQADSGQGVRKRREDPKHVEPVRIGDAAKRCTTRKIADGNRHMLRNECIDHSHIVRSRSTQTSRIPGIVNGVVPSVQQE</sequence>
<gene>
    <name evidence="1" type="ORF">chiPu_0033684</name>
</gene>
<proteinExistence type="predicted"/>
<protein>
    <submittedName>
        <fullName evidence="1">Uncharacterized protein</fullName>
    </submittedName>
</protein>
<evidence type="ECO:0000313" key="2">
    <source>
        <dbReference type="Proteomes" id="UP000287033"/>
    </source>
</evidence>
<name>A0A401U2W4_CHIPU</name>
<comment type="caution">
    <text evidence="1">The sequence shown here is derived from an EMBL/GenBank/DDBJ whole genome shotgun (WGS) entry which is preliminary data.</text>
</comment>